<evidence type="ECO:0000313" key="2">
    <source>
        <dbReference type="Proteomes" id="UP000464674"/>
    </source>
</evidence>
<gene>
    <name evidence="1" type="ORF">FMA36_14035</name>
</gene>
<sequence length="153" mass="16083">MSWKEVFSSSRYWAVYNPAVAAPSPVLAWVDLSLMPDDVKPSWWTSDLSQIALTAAQWTARQTTGQGIQNGAIVAYTPPAAVVPLKTQATSAQAWIQQQANLAAAMGATFTADMKAYVLAINAIASGTDTTSTTLPAQPTDVMTATTTTGATT</sequence>
<evidence type="ECO:0000313" key="1">
    <source>
        <dbReference type="EMBL" id="QHC36470.1"/>
    </source>
</evidence>
<dbReference type="Proteomes" id="UP000464674">
    <property type="component" value="Chromosome"/>
</dbReference>
<accession>A0A857FTG6</accession>
<dbReference type="EMBL" id="CP041348">
    <property type="protein sequence ID" value="QHC36470.1"/>
    <property type="molecule type" value="Genomic_DNA"/>
</dbReference>
<name>A0A857FTG6_KOMXY</name>
<proteinExistence type="predicted"/>
<reference evidence="1 2" key="1">
    <citation type="journal article" date="2020" name="Carbohydr. Polym.">
        <title>Characterization and optimization of production of bacterial cellulose from strain CGMCC 17276 based on whole-genome analysis.</title>
        <authorList>
            <person name="Lu T."/>
            <person name="Gao H."/>
            <person name="Liao B."/>
            <person name="Wu J."/>
            <person name="Zhang W."/>
            <person name="Huang J."/>
            <person name="Liu M."/>
            <person name="Huang J."/>
            <person name="Chang Z."/>
            <person name="Jin M."/>
            <person name="Yi Z."/>
            <person name="Jiang D."/>
        </authorList>
    </citation>
    <scope>NUCLEOTIDE SEQUENCE [LARGE SCALE GENOMIC DNA]</scope>
    <source>
        <strain evidence="1 2">CGMCC 17276</strain>
    </source>
</reference>
<dbReference type="AlphaFoldDB" id="A0A857FTG6"/>
<organism evidence="1 2">
    <name type="scientific">Komagataeibacter xylinus</name>
    <name type="common">Gluconacetobacter xylinus</name>
    <dbReference type="NCBI Taxonomy" id="28448"/>
    <lineage>
        <taxon>Bacteria</taxon>
        <taxon>Pseudomonadati</taxon>
        <taxon>Pseudomonadota</taxon>
        <taxon>Alphaproteobacteria</taxon>
        <taxon>Acetobacterales</taxon>
        <taxon>Acetobacteraceae</taxon>
        <taxon>Komagataeibacter</taxon>
    </lineage>
</organism>
<protein>
    <submittedName>
        <fullName evidence="1">DUF3047 domain-containing protein</fullName>
    </submittedName>
</protein>